<proteinExistence type="predicted"/>
<protein>
    <submittedName>
        <fullName evidence="1">DUF5055 domain-containing protein</fullName>
    </submittedName>
</protein>
<comment type="caution">
    <text evidence="1">The sequence shown here is derived from an EMBL/GenBank/DDBJ whole genome shotgun (WGS) entry which is preliminary data.</text>
</comment>
<dbReference type="EMBL" id="JAQMLS010000009">
    <property type="protein sequence ID" value="MDB8742856.1"/>
    <property type="molecule type" value="Genomic_DNA"/>
</dbReference>
<dbReference type="Pfam" id="PF16478">
    <property type="entry name" value="DUF5055"/>
    <property type="match status" value="1"/>
</dbReference>
<gene>
    <name evidence="1" type="ORF">PNV70_12365</name>
</gene>
<dbReference type="RefSeq" id="WP_118059964.1">
    <property type="nucleotide sequence ID" value="NZ_JADMNX010000009.1"/>
</dbReference>
<evidence type="ECO:0000313" key="2">
    <source>
        <dbReference type="Proteomes" id="UP001211421"/>
    </source>
</evidence>
<accession>A0AAW6E1N1</accession>
<organism evidence="1 2">
    <name type="scientific">Ruminococcus bicirculans</name>
    <name type="common">ex Wegman et al. 2014</name>
    <dbReference type="NCBI Taxonomy" id="1160721"/>
    <lineage>
        <taxon>Bacteria</taxon>
        <taxon>Bacillati</taxon>
        <taxon>Bacillota</taxon>
        <taxon>Clostridia</taxon>
        <taxon>Eubacteriales</taxon>
        <taxon>Oscillospiraceae</taxon>
        <taxon>Ruminococcus</taxon>
    </lineage>
</organism>
<reference evidence="1" key="1">
    <citation type="submission" date="2023-01" db="EMBL/GenBank/DDBJ databases">
        <title>Human gut microbiome strain richness.</title>
        <authorList>
            <person name="Chen-Liaw A."/>
        </authorList>
    </citation>
    <scope>NUCLEOTIDE SEQUENCE</scope>
    <source>
        <strain evidence="1">D59st1_B8_D59t2_181005</strain>
    </source>
</reference>
<dbReference type="InterPro" id="IPR032481">
    <property type="entry name" value="DUF5055"/>
</dbReference>
<dbReference type="AlphaFoldDB" id="A0AAW6E1N1"/>
<name>A0AAW6E1N1_9FIRM</name>
<dbReference type="Proteomes" id="UP001211421">
    <property type="component" value="Unassembled WGS sequence"/>
</dbReference>
<sequence>MAKTINFNYEGQHYVLEFSRRTVRQMENNGFTLNDLSDKPMNTLNELFAGAFKKNHRNVKPEQIDKMQALFADKDKLIETLFSMYSETIETLTTNDPAEDRENLITWSVGE</sequence>
<evidence type="ECO:0000313" key="1">
    <source>
        <dbReference type="EMBL" id="MDB8742856.1"/>
    </source>
</evidence>